<gene>
    <name evidence="2" type="ORF">GCM10022278_03930</name>
</gene>
<accession>A0ABP7NIH4</accession>
<reference evidence="3" key="1">
    <citation type="journal article" date="2019" name="Int. J. Syst. Evol. Microbiol.">
        <title>The Global Catalogue of Microorganisms (GCM) 10K type strain sequencing project: providing services to taxonomists for standard genome sequencing and annotation.</title>
        <authorList>
            <consortium name="The Broad Institute Genomics Platform"/>
            <consortium name="The Broad Institute Genome Sequencing Center for Infectious Disease"/>
            <person name="Wu L."/>
            <person name="Ma J."/>
        </authorList>
    </citation>
    <scope>NUCLEOTIDE SEQUENCE [LARGE SCALE GENOMIC DNA]</scope>
    <source>
        <strain evidence="3">JCM 17555</strain>
    </source>
</reference>
<keyword evidence="1" id="KW-0472">Membrane</keyword>
<feature type="transmembrane region" description="Helical" evidence="1">
    <location>
        <begin position="52"/>
        <end position="72"/>
    </location>
</feature>
<sequence length="139" mass="15364">MTAIHARDVEHRMLHAIAIGFKLGDEQLLAMITHDKPFPWLLETVIADPVTFTLQVAVLLLAPINAALLLYCQSTFRQITLRVASITPSHTKRVGIPVDCSHYTPISESVVKALIDYRSIFSYQGQAYGKGTGGTGQEW</sequence>
<evidence type="ECO:0000313" key="2">
    <source>
        <dbReference type="EMBL" id="GAA3947972.1"/>
    </source>
</evidence>
<organism evidence="2 3">
    <name type="scientific">Allohahella marinimesophila</name>
    <dbReference type="NCBI Taxonomy" id="1054972"/>
    <lineage>
        <taxon>Bacteria</taxon>
        <taxon>Pseudomonadati</taxon>
        <taxon>Pseudomonadota</taxon>
        <taxon>Gammaproteobacteria</taxon>
        <taxon>Oceanospirillales</taxon>
        <taxon>Hahellaceae</taxon>
        <taxon>Allohahella</taxon>
    </lineage>
</organism>
<comment type="caution">
    <text evidence="2">The sequence shown here is derived from an EMBL/GenBank/DDBJ whole genome shotgun (WGS) entry which is preliminary data.</text>
</comment>
<dbReference type="EMBL" id="BAABBO010000001">
    <property type="protein sequence ID" value="GAA3947972.1"/>
    <property type="molecule type" value="Genomic_DNA"/>
</dbReference>
<keyword evidence="1" id="KW-0812">Transmembrane</keyword>
<keyword evidence="1" id="KW-1133">Transmembrane helix</keyword>
<name>A0ABP7NIH4_9GAMM</name>
<evidence type="ECO:0000313" key="3">
    <source>
        <dbReference type="Proteomes" id="UP001501337"/>
    </source>
</evidence>
<protein>
    <submittedName>
        <fullName evidence="2">Uncharacterized protein</fullName>
    </submittedName>
</protein>
<dbReference type="Proteomes" id="UP001501337">
    <property type="component" value="Unassembled WGS sequence"/>
</dbReference>
<keyword evidence="3" id="KW-1185">Reference proteome</keyword>
<evidence type="ECO:0000256" key="1">
    <source>
        <dbReference type="SAM" id="Phobius"/>
    </source>
</evidence>
<proteinExistence type="predicted"/>